<dbReference type="SUPFAM" id="SSF50129">
    <property type="entry name" value="GroES-like"/>
    <property type="match status" value="1"/>
</dbReference>
<dbReference type="InterPro" id="IPR013149">
    <property type="entry name" value="ADH-like_C"/>
</dbReference>
<organism evidence="3 4">
    <name type="scientific">Sphingoaurantiacus capsulatus</name>
    <dbReference type="NCBI Taxonomy" id="1771310"/>
    <lineage>
        <taxon>Bacteria</taxon>
        <taxon>Pseudomonadati</taxon>
        <taxon>Pseudomonadota</taxon>
        <taxon>Alphaproteobacteria</taxon>
        <taxon>Sphingomonadales</taxon>
        <taxon>Sphingosinicellaceae</taxon>
        <taxon>Sphingoaurantiacus</taxon>
    </lineage>
</organism>
<comment type="caution">
    <text evidence="3">The sequence shown here is derived from an EMBL/GenBank/DDBJ whole genome shotgun (WGS) entry which is preliminary data.</text>
</comment>
<dbReference type="Pfam" id="PF00107">
    <property type="entry name" value="ADH_zinc_N"/>
    <property type="match status" value="1"/>
</dbReference>
<dbReference type="Gene3D" id="3.90.180.10">
    <property type="entry name" value="Medium-chain alcohol dehydrogenases, catalytic domain"/>
    <property type="match status" value="1"/>
</dbReference>
<dbReference type="InterPro" id="IPR020843">
    <property type="entry name" value="ER"/>
</dbReference>
<proteinExistence type="predicted"/>
<evidence type="ECO:0000259" key="2">
    <source>
        <dbReference type="SMART" id="SM00829"/>
    </source>
</evidence>
<gene>
    <name evidence="3" type="ORF">ACFOMD_03825</name>
</gene>
<reference evidence="4" key="1">
    <citation type="journal article" date="2019" name="Int. J. Syst. Evol. Microbiol.">
        <title>The Global Catalogue of Microorganisms (GCM) 10K type strain sequencing project: providing services to taxonomists for standard genome sequencing and annotation.</title>
        <authorList>
            <consortium name="The Broad Institute Genomics Platform"/>
            <consortium name="The Broad Institute Genome Sequencing Center for Infectious Disease"/>
            <person name="Wu L."/>
            <person name="Ma J."/>
        </authorList>
    </citation>
    <scope>NUCLEOTIDE SEQUENCE [LARGE SCALE GENOMIC DNA]</scope>
    <source>
        <strain evidence="4">KCTC 42644</strain>
    </source>
</reference>
<dbReference type="InterPro" id="IPR041694">
    <property type="entry name" value="ADH_N_2"/>
</dbReference>
<feature type="domain" description="Enoyl reductase (ER)" evidence="2">
    <location>
        <begin position="19"/>
        <end position="338"/>
    </location>
</feature>
<dbReference type="CDD" id="cd05288">
    <property type="entry name" value="PGDH"/>
    <property type="match status" value="1"/>
</dbReference>
<dbReference type="GO" id="GO:0016491">
    <property type="term" value="F:oxidoreductase activity"/>
    <property type="evidence" value="ECO:0007669"/>
    <property type="project" value="UniProtKB-KW"/>
</dbReference>
<name>A0ABV7X8P8_9SPHN</name>
<dbReference type="Pfam" id="PF16884">
    <property type="entry name" value="ADH_N_2"/>
    <property type="match status" value="1"/>
</dbReference>
<dbReference type="Proteomes" id="UP001595615">
    <property type="component" value="Unassembled WGS sequence"/>
</dbReference>
<protein>
    <submittedName>
        <fullName evidence="3">NADP-dependent oxidoreductase</fullName>
        <ecNumber evidence="3">1.-.-.-</ecNumber>
    </submittedName>
</protein>
<dbReference type="InterPro" id="IPR011032">
    <property type="entry name" value="GroES-like_sf"/>
</dbReference>
<dbReference type="SUPFAM" id="SSF51735">
    <property type="entry name" value="NAD(P)-binding Rossmann-fold domains"/>
    <property type="match status" value="1"/>
</dbReference>
<dbReference type="RefSeq" id="WP_380857098.1">
    <property type="nucleotide sequence ID" value="NZ_JBHRXV010000003.1"/>
</dbReference>
<dbReference type="EMBL" id="JBHRXV010000003">
    <property type="protein sequence ID" value="MFC3711684.1"/>
    <property type="molecule type" value="Genomic_DNA"/>
</dbReference>
<accession>A0ABV7X8P8</accession>
<dbReference type="SMART" id="SM00829">
    <property type="entry name" value="PKS_ER"/>
    <property type="match status" value="1"/>
</dbReference>
<dbReference type="InterPro" id="IPR045010">
    <property type="entry name" value="MDR_fam"/>
</dbReference>
<dbReference type="PANTHER" id="PTHR43205">
    <property type="entry name" value="PROSTAGLANDIN REDUCTASE"/>
    <property type="match status" value="1"/>
</dbReference>
<sequence>MANATLTRVVLAHHISGAPTPADFRIETVPIPELAEHQFLVANDYVSADPGTRSRLSPGASYAPPLQPGATIDGFSVGRVVESRNEKFAVGALLTLGAGGWATHSISNGRGYVAALPDLGVPATAWLGALGVPGMTAYFGLKRVAEMRAGANVLVTSAAGPVGATTGQLAKIWGAGKVVGLAGGTDKRRWLTEEAGFDAAIDYRAADLDAQLAAAFPEGVDVLFDNVGNAMIDRVLPLMRPRGRIVVSGMVADYNRTPAEAPGLHNTREFIGRRLRMEGLVVFDDLPAFPAAQAEVAALIRSGQLKTREVIRDGVEALPALFSELFEGGSADFGRRLVRVNGAGA</sequence>
<evidence type="ECO:0000313" key="3">
    <source>
        <dbReference type="EMBL" id="MFC3711684.1"/>
    </source>
</evidence>
<dbReference type="Gene3D" id="3.40.50.720">
    <property type="entry name" value="NAD(P)-binding Rossmann-like Domain"/>
    <property type="match status" value="1"/>
</dbReference>
<evidence type="ECO:0000313" key="4">
    <source>
        <dbReference type="Proteomes" id="UP001595615"/>
    </source>
</evidence>
<dbReference type="InterPro" id="IPR036291">
    <property type="entry name" value="NAD(P)-bd_dom_sf"/>
</dbReference>
<evidence type="ECO:0000256" key="1">
    <source>
        <dbReference type="ARBA" id="ARBA00023002"/>
    </source>
</evidence>
<keyword evidence="4" id="KW-1185">Reference proteome</keyword>
<dbReference type="PANTHER" id="PTHR43205:SF7">
    <property type="entry name" value="PROSTAGLANDIN REDUCTASE 1"/>
    <property type="match status" value="1"/>
</dbReference>
<dbReference type="EC" id="1.-.-.-" evidence="3"/>
<keyword evidence="1 3" id="KW-0560">Oxidoreductase</keyword>